<evidence type="ECO:0000313" key="2">
    <source>
        <dbReference type="EMBL" id="KAK3782687.1"/>
    </source>
</evidence>
<name>A0AAE1DU28_9GAST</name>
<dbReference type="EMBL" id="JAWDGP010002489">
    <property type="protein sequence ID" value="KAK3782687.1"/>
    <property type="molecule type" value="Genomic_DNA"/>
</dbReference>
<gene>
    <name evidence="2" type="ORF">RRG08_037690</name>
</gene>
<reference evidence="2" key="1">
    <citation type="journal article" date="2023" name="G3 (Bethesda)">
        <title>A reference genome for the long-term kleptoplast-retaining sea slug Elysia crispata morphotype clarki.</title>
        <authorList>
            <person name="Eastman K.E."/>
            <person name="Pendleton A.L."/>
            <person name="Shaikh M.A."/>
            <person name="Suttiyut T."/>
            <person name="Ogas R."/>
            <person name="Tomko P."/>
            <person name="Gavelis G."/>
            <person name="Widhalm J.R."/>
            <person name="Wisecaver J.H."/>
        </authorList>
    </citation>
    <scope>NUCLEOTIDE SEQUENCE</scope>
    <source>
        <strain evidence="2">ECLA1</strain>
    </source>
</reference>
<organism evidence="2 3">
    <name type="scientific">Elysia crispata</name>
    <name type="common">lettuce slug</name>
    <dbReference type="NCBI Taxonomy" id="231223"/>
    <lineage>
        <taxon>Eukaryota</taxon>
        <taxon>Metazoa</taxon>
        <taxon>Spiralia</taxon>
        <taxon>Lophotrochozoa</taxon>
        <taxon>Mollusca</taxon>
        <taxon>Gastropoda</taxon>
        <taxon>Heterobranchia</taxon>
        <taxon>Euthyneura</taxon>
        <taxon>Panpulmonata</taxon>
        <taxon>Sacoglossa</taxon>
        <taxon>Placobranchoidea</taxon>
        <taxon>Plakobranchidae</taxon>
        <taxon>Elysia</taxon>
    </lineage>
</organism>
<dbReference type="Proteomes" id="UP001283361">
    <property type="component" value="Unassembled WGS sequence"/>
</dbReference>
<evidence type="ECO:0000256" key="1">
    <source>
        <dbReference type="SAM" id="MobiDB-lite"/>
    </source>
</evidence>
<feature type="region of interest" description="Disordered" evidence="1">
    <location>
        <begin position="11"/>
        <end position="32"/>
    </location>
</feature>
<dbReference type="AlphaFoldDB" id="A0AAE1DU28"/>
<keyword evidence="3" id="KW-1185">Reference proteome</keyword>
<comment type="caution">
    <text evidence="2">The sequence shown here is derived from an EMBL/GenBank/DDBJ whole genome shotgun (WGS) entry which is preliminary data.</text>
</comment>
<evidence type="ECO:0000313" key="3">
    <source>
        <dbReference type="Proteomes" id="UP001283361"/>
    </source>
</evidence>
<sequence length="99" mass="11147">MCLFYTLEKITSGSHDQSKETRHPTSAGPELELAHARRTLNSKQRTSVTETNPVAFASNCIRKRNHSRKQIYKRPMAAPYTARVLGRASAALETCQWAD</sequence>
<proteinExistence type="predicted"/>
<protein>
    <submittedName>
        <fullName evidence="2">Uncharacterized protein</fullName>
    </submittedName>
</protein>
<accession>A0AAE1DU28</accession>